<evidence type="ECO:0000313" key="9">
    <source>
        <dbReference type="EMBL" id="BDG70268.1"/>
    </source>
</evidence>
<keyword evidence="4 6" id="KW-0378">Hydrolase</keyword>
<feature type="signal peptide" evidence="7">
    <location>
        <begin position="1"/>
        <end position="25"/>
    </location>
</feature>
<comment type="similarity">
    <text evidence="1 6">Belongs to the class-D beta-lactamase family.</text>
</comment>
<gene>
    <name evidence="9" type="primary">oxa</name>
    <name evidence="9" type="ORF">Rmf_01970</name>
</gene>
<feature type="chain" id="PRO_5045155838" description="Beta-lactamase" evidence="7">
    <location>
        <begin position="26"/>
        <end position="268"/>
    </location>
</feature>
<dbReference type="Gene3D" id="3.40.710.10">
    <property type="entry name" value="DD-peptidase/beta-lactamase superfamily"/>
    <property type="match status" value="1"/>
</dbReference>
<dbReference type="RefSeq" id="WP_244457609.1">
    <property type="nucleotide sequence ID" value="NZ_AP025637.1"/>
</dbReference>
<dbReference type="EC" id="3.5.2.6" evidence="2 6"/>
<evidence type="ECO:0000256" key="4">
    <source>
        <dbReference type="ARBA" id="ARBA00022801"/>
    </source>
</evidence>
<evidence type="ECO:0000259" key="8">
    <source>
        <dbReference type="Pfam" id="PF00905"/>
    </source>
</evidence>
<feature type="domain" description="Penicillin-binding protein transpeptidase" evidence="8">
    <location>
        <begin position="31"/>
        <end position="241"/>
    </location>
</feature>
<dbReference type="InterPro" id="IPR001460">
    <property type="entry name" value="PCN-bd_Tpept"/>
</dbReference>
<evidence type="ECO:0000313" key="10">
    <source>
        <dbReference type="Proteomes" id="UP000831327"/>
    </source>
</evidence>
<keyword evidence="5 6" id="KW-0046">Antibiotic resistance</keyword>
<dbReference type="InterPro" id="IPR012338">
    <property type="entry name" value="Beta-lactam/transpept-like"/>
</dbReference>
<dbReference type="InterPro" id="IPR002137">
    <property type="entry name" value="Beta-lactam_class-D_AS"/>
</dbReference>
<keyword evidence="3 7" id="KW-0732">Signal</keyword>
<name>A0ABM7XXW1_9PROT</name>
<dbReference type="InterPro" id="IPR006311">
    <property type="entry name" value="TAT_signal"/>
</dbReference>
<proteinExistence type="inferred from homology"/>
<dbReference type="PROSITE" id="PS51318">
    <property type="entry name" value="TAT"/>
    <property type="match status" value="1"/>
</dbReference>
<comment type="catalytic activity">
    <reaction evidence="6">
        <text>a beta-lactam + H2O = a substituted beta-amino acid</text>
        <dbReference type="Rhea" id="RHEA:20401"/>
        <dbReference type="ChEBI" id="CHEBI:15377"/>
        <dbReference type="ChEBI" id="CHEBI:35627"/>
        <dbReference type="ChEBI" id="CHEBI:140347"/>
        <dbReference type="EC" id="3.5.2.6"/>
    </reaction>
</comment>
<dbReference type="PROSITE" id="PS00337">
    <property type="entry name" value="BETA_LACTAMASE_D"/>
    <property type="match status" value="1"/>
</dbReference>
<protein>
    <recommendedName>
        <fullName evidence="2 6">Beta-lactamase</fullName>
        <ecNumber evidence="2 6">3.5.2.6</ecNumber>
    </recommendedName>
</protein>
<evidence type="ECO:0000256" key="1">
    <source>
        <dbReference type="ARBA" id="ARBA00007898"/>
    </source>
</evidence>
<dbReference type="SUPFAM" id="SSF56601">
    <property type="entry name" value="beta-lactamase/transpeptidase-like"/>
    <property type="match status" value="1"/>
</dbReference>
<keyword evidence="10" id="KW-1185">Reference proteome</keyword>
<dbReference type="Proteomes" id="UP000831327">
    <property type="component" value="Chromosome"/>
</dbReference>
<dbReference type="NCBIfam" id="NF000270">
    <property type="entry name" value="bla_class_D_alt"/>
    <property type="match status" value="1"/>
</dbReference>
<evidence type="ECO:0000256" key="3">
    <source>
        <dbReference type="ARBA" id="ARBA00022729"/>
    </source>
</evidence>
<reference evidence="9 10" key="1">
    <citation type="journal article" date="2016" name="Microbes Environ.">
        <title>Phylogenetically diverse aerobic anoxygenic phototrophic bacteria isolated from epilithic biofilms in Tama river, Japan.</title>
        <authorList>
            <person name="Hirose S."/>
            <person name="Matsuura K."/>
            <person name="Haruta S."/>
        </authorList>
    </citation>
    <scope>NUCLEOTIDE SEQUENCE [LARGE SCALE GENOMIC DNA]</scope>
    <source>
        <strain evidence="9 10">S08</strain>
    </source>
</reference>
<evidence type="ECO:0000256" key="5">
    <source>
        <dbReference type="ARBA" id="ARBA00023251"/>
    </source>
</evidence>
<dbReference type="Pfam" id="PF00905">
    <property type="entry name" value="Transpeptidase"/>
    <property type="match status" value="1"/>
</dbReference>
<evidence type="ECO:0000256" key="2">
    <source>
        <dbReference type="ARBA" id="ARBA00012865"/>
    </source>
</evidence>
<evidence type="ECO:0000256" key="7">
    <source>
        <dbReference type="SAM" id="SignalP"/>
    </source>
</evidence>
<evidence type="ECO:0000256" key="6">
    <source>
        <dbReference type="RuleBase" id="RU361140"/>
    </source>
</evidence>
<sequence length="268" mass="28747">MSLAPGRRLALQALAALPVAWPAGAAAVPVCTLVVDAATGATLRRDGQPDQRATPASTFKIPLALMGFDAGFLRDAHHPALPFRPGDADWLPEWRRATDPAAWMRHSVVWYSQRITQALGAARLRRYVSDFGYGNADVSGDPGRANGLARSWIGSSLEITPAQQVAFLGRLVRGELPVSAQARAMTEALVDQGEYPNGWRVFGKTGGARSRGADAAQPSGWFVGWARRGDRTVVFARLTRGRPPEPGFPGPAARDAFLGEFFAGRDGF</sequence>
<accession>A0ABM7XXW1</accession>
<organism evidence="9 10">
    <name type="scientific">Roseomonas fluvialis</name>
    <dbReference type="NCBI Taxonomy" id="1750527"/>
    <lineage>
        <taxon>Bacteria</taxon>
        <taxon>Pseudomonadati</taxon>
        <taxon>Pseudomonadota</taxon>
        <taxon>Alphaproteobacteria</taxon>
        <taxon>Acetobacterales</taxon>
        <taxon>Roseomonadaceae</taxon>
        <taxon>Roseomonas</taxon>
    </lineage>
</organism>
<dbReference type="EMBL" id="AP025637">
    <property type="protein sequence ID" value="BDG70268.1"/>
    <property type="molecule type" value="Genomic_DNA"/>
</dbReference>